<sequence length="97" mass="10414">MAELLSAADVEREIAGLSGWERSGDSVTRTWERKGFNGAVQLANVVAFVANQLNHHPDISVHGYNKVTVTSTTHDAGGITANDVELARRINRAVGES</sequence>
<comment type="catalytic activity">
    <reaction evidence="1">
        <text>(4aS,6R)-4a-hydroxy-L-erythro-5,6,7,8-tetrahydrobiopterin = (6R)-L-erythro-6,7-dihydrobiopterin + H2O</text>
        <dbReference type="Rhea" id="RHEA:11920"/>
        <dbReference type="ChEBI" id="CHEBI:15377"/>
        <dbReference type="ChEBI" id="CHEBI:15642"/>
        <dbReference type="ChEBI" id="CHEBI:43120"/>
        <dbReference type="EC" id="4.2.1.96"/>
    </reaction>
</comment>
<dbReference type="InterPro" id="IPR001533">
    <property type="entry name" value="Pterin_deHydtase"/>
</dbReference>
<evidence type="ECO:0000313" key="7">
    <source>
        <dbReference type="Proteomes" id="UP001597018"/>
    </source>
</evidence>
<reference evidence="7" key="1">
    <citation type="journal article" date="2019" name="Int. J. Syst. Evol. Microbiol.">
        <title>The Global Catalogue of Microorganisms (GCM) 10K type strain sequencing project: providing services to taxonomists for standard genome sequencing and annotation.</title>
        <authorList>
            <consortium name="The Broad Institute Genomics Platform"/>
            <consortium name="The Broad Institute Genome Sequencing Center for Infectious Disease"/>
            <person name="Wu L."/>
            <person name="Ma J."/>
        </authorList>
    </citation>
    <scope>NUCLEOTIDE SEQUENCE [LARGE SCALE GENOMIC DNA]</scope>
    <source>
        <strain evidence="7">CCUG 56401</strain>
    </source>
</reference>
<gene>
    <name evidence="6" type="ORF">ACFQ16_12195</name>
</gene>
<dbReference type="InterPro" id="IPR036428">
    <property type="entry name" value="PCD_sf"/>
</dbReference>
<accession>A0ABW3FUJ5</accession>
<evidence type="ECO:0000256" key="4">
    <source>
        <dbReference type="ARBA" id="ARBA00021735"/>
    </source>
</evidence>
<evidence type="ECO:0000256" key="1">
    <source>
        <dbReference type="ARBA" id="ARBA00001554"/>
    </source>
</evidence>
<dbReference type="SUPFAM" id="SSF55248">
    <property type="entry name" value="PCD-like"/>
    <property type="match status" value="1"/>
</dbReference>
<dbReference type="PANTHER" id="PTHR12599:SF0">
    <property type="entry name" value="PTERIN-4-ALPHA-CARBINOLAMINE DEHYDRATASE"/>
    <property type="match status" value="1"/>
</dbReference>
<name>A0ABW3FUJ5_9PSEU</name>
<dbReference type="NCBIfam" id="NF002017">
    <property type="entry name" value="PRK00823.1-2"/>
    <property type="match status" value="1"/>
</dbReference>
<dbReference type="GO" id="GO:0008124">
    <property type="term" value="F:4-alpha-hydroxytetrahydrobiopterin dehydratase activity"/>
    <property type="evidence" value="ECO:0007669"/>
    <property type="project" value="UniProtKB-EC"/>
</dbReference>
<dbReference type="PANTHER" id="PTHR12599">
    <property type="entry name" value="PTERIN-4-ALPHA-CARBINOLAMINE DEHYDRATASE"/>
    <property type="match status" value="1"/>
</dbReference>
<keyword evidence="7" id="KW-1185">Reference proteome</keyword>
<organism evidence="6 7">
    <name type="scientific">Saccharopolyspora rosea</name>
    <dbReference type="NCBI Taxonomy" id="524884"/>
    <lineage>
        <taxon>Bacteria</taxon>
        <taxon>Bacillati</taxon>
        <taxon>Actinomycetota</taxon>
        <taxon>Actinomycetes</taxon>
        <taxon>Pseudonocardiales</taxon>
        <taxon>Pseudonocardiaceae</taxon>
        <taxon>Saccharopolyspora</taxon>
    </lineage>
</organism>
<comment type="caution">
    <text evidence="6">The sequence shown here is derived from an EMBL/GenBank/DDBJ whole genome shotgun (WGS) entry which is preliminary data.</text>
</comment>
<evidence type="ECO:0000256" key="5">
    <source>
        <dbReference type="ARBA" id="ARBA00023239"/>
    </source>
</evidence>
<dbReference type="CDD" id="cd00488">
    <property type="entry name" value="PCD_DCoH"/>
    <property type="match status" value="1"/>
</dbReference>
<dbReference type="Gene3D" id="3.30.1360.20">
    <property type="entry name" value="Transcriptional coactivator/pterin dehydratase"/>
    <property type="match status" value="1"/>
</dbReference>
<keyword evidence="5 6" id="KW-0456">Lyase</keyword>
<dbReference type="EMBL" id="JBHTIW010000007">
    <property type="protein sequence ID" value="MFD0920504.1"/>
    <property type="molecule type" value="Genomic_DNA"/>
</dbReference>
<dbReference type="Pfam" id="PF01329">
    <property type="entry name" value="Pterin_4a"/>
    <property type="match status" value="1"/>
</dbReference>
<protein>
    <recommendedName>
        <fullName evidence="4">Putative pterin-4-alpha-carbinolamine dehydratase</fullName>
        <ecNumber evidence="3">4.2.1.96</ecNumber>
    </recommendedName>
</protein>
<dbReference type="Proteomes" id="UP001597018">
    <property type="component" value="Unassembled WGS sequence"/>
</dbReference>
<evidence type="ECO:0000256" key="3">
    <source>
        <dbReference type="ARBA" id="ARBA00013252"/>
    </source>
</evidence>
<dbReference type="EC" id="4.2.1.96" evidence="3"/>
<dbReference type="RefSeq" id="WP_345600164.1">
    <property type="nucleotide sequence ID" value="NZ_BAABLT010000005.1"/>
</dbReference>
<evidence type="ECO:0000313" key="6">
    <source>
        <dbReference type="EMBL" id="MFD0920504.1"/>
    </source>
</evidence>
<evidence type="ECO:0000256" key="2">
    <source>
        <dbReference type="ARBA" id="ARBA00006472"/>
    </source>
</evidence>
<comment type="similarity">
    <text evidence="2">Belongs to the pterin-4-alpha-carbinolamine dehydratase family.</text>
</comment>
<proteinExistence type="inferred from homology"/>